<evidence type="ECO:0000313" key="1">
    <source>
        <dbReference type="EMBL" id="OXE31261.1"/>
    </source>
</evidence>
<proteinExistence type="predicted"/>
<comment type="caution">
    <text evidence="1">The sequence shown here is derived from an EMBL/GenBank/DDBJ whole genome shotgun (WGS) entry which is preliminary data.</text>
</comment>
<accession>A0A227J810</accession>
<protein>
    <submittedName>
        <fullName evidence="1">Uncharacterized protein</fullName>
    </submittedName>
</protein>
<dbReference type="Proteomes" id="UP000214596">
    <property type="component" value="Unassembled WGS sequence"/>
</dbReference>
<evidence type="ECO:0000313" key="2">
    <source>
        <dbReference type="Proteomes" id="UP000214596"/>
    </source>
</evidence>
<organism evidence="1 2">
    <name type="scientific">Vibrio parahaemolyticus</name>
    <dbReference type="NCBI Taxonomy" id="670"/>
    <lineage>
        <taxon>Bacteria</taxon>
        <taxon>Pseudomonadati</taxon>
        <taxon>Pseudomonadota</taxon>
        <taxon>Gammaproteobacteria</taxon>
        <taxon>Vibrionales</taxon>
        <taxon>Vibrionaceae</taxon>
        <taxon>Vibrio</taxon>
    </lineage>
</organism>
<name>A0A227J810_VIBPH</name>
<reference evidence="1 2" key="1">
    <citation type="journal article" date="2017" name="Appl. Environ. Microbiol.">
        <title>Parallel evolution of two clades of a major Atlantic endemic Vibrio parahaemolyticus pathogen lineage by independent acquisition of related pathogenicity islands.</title>
        <authorList>
            <person name="Xu F."/>
            <person name="Gonzalez-Escalona N."/>
            <person name="Drees K.P."/>
            <person name="Sebra R.P."/>
            <person name="Cooper V.S."/>
            <person name="Jones S.H."/>
            <person name="Whistler C.A."/>
        </authorList>
    </citation>
    <scope>NUCLEOTIDE SEQUENCE [LARGE SCALE GENOMIC DNA]</scope>
    <source>
        <strain evidence="1 2">MAVP-3</strain>
    </source>
</reference>
<dbReference type="EMBL" id="NIXT01001399">
    <property type="protein sequence ID" value="OXE31261.1"/>
    <property type="molecule type" value="Genomic_DNA"/>
</dbReference>
<gene>
    <name evidence="1" type="ORF">CA163_19015</name>
</gene>
<feature type="non-terminal residue" evidence="1">
    <location>
        <position position="49"/>
    </location>
</feature>
<sequence length="49" mass="5725">MTMICAKEFAEWLRHRFSSDPKGVLLTREDVNHLTGRQRLDPGFVNDVH</sequence>
<dbReference type="AlphaFoldDB" id="A0A227J810"/>